<dbReference type="PANTHER" id="PTHR12436">
    <property type="entry name" value="80 KDA MCM3-ASSOCIATED PROTEIN"/>
    <property type="match status" value="1"/>
</dbReference>
<feature type="region of interest" description="Disordered" evidence="1">
    <location>
        <begin position="1"/>
        <end position="66"/>
    </location>
</feature>
<feature type="region of interest" description="Disordered" evidence="1">
    <location>
        <begin position="901"/>
        <end position="967"/>
    </location>
</feature>
<feature type="region of interest" description="Disordered" evidence="1">
    <location>
        <begin position="829"/>
        <end position="869"/>
    </location>
</feature>
<organism evidence="3 4">
    <name type="scientific">Mycena chlorophos</name>
    <name type="common">Agaric fungus</name>
    <name type="synonym">Agaricus chlorophos</name>
    <dbReference type="NCBI Taxonomy" id="658473"/>
    <lineage>
        <taxon>Eukaryota</taxon>
        <taxon>Fungi</taxon>
        <taxon>Dikarya</taxon>
        <taxon>Basidiomycota</taxon>
        <taxon>Agaricomycotina</taxon>
        <taxon>Agaricomycetes</taxon>
        <taxon>Agaricomycetidae</taxon>
        <taxon>Agaricales</taxon>
        <taxon>Marasmiineae</taxon>
        <taxon>Mycenaceae</taxon>
        <taxon>Mycena</taxon>
    </lineage>
</organism>
<dbReference type="Proteomes" id="UP000613580">
    <property type="component" value="Unassembled WGS sequence"/>
</dbReference>
<keyword evidence="4" id="KW-1185">Reference proteome</keyword>
<protein>
    <submittedName>
        <fullName evidence="3">Nuclear export factor</fullName>
    </submittedName>
</protein>
<proteinExistence type="predicted"/>
<dbReference type="PANTHER" id="PTHR12436:SF3">
    <property type="entry name" value="GERMINAL-CENTER ASSOCIATED NUCLEAR PROTEIN"/>
    <property type="match status" value="1"/>
</dbReference>
<sequence>MNGGGHSNDVGRGRGKNRHWSAPGHDHPSRSATTTPHINSDRGRGRGRGMANGGSTESTRPATPAAVPDVVSQVDPVLETPEERERFYQELLKQREIERKTAIAQGKMDDPNVPKRLEDAISIVGTCMDMCPRFERYRRERENNLFEWETIPGTKRVDHKRAVKMYERAAGDKTIPSDLRPPLVLRKTLDYLFHDLMPRGGFSPTYNFIRDRSRSVRNDFTMQHITDALAMECHERCARFHILALYLERDTEGFSVPLEEQQLMNTLQSLKEFYNDQRDTYQSPAELEMRIYHRLIHIRDQVERPEPAPLSQHVAEHPIYKLTTSFRAHVQKMSQPITKSSKLVVDEAAMNIFGELAEEMMALGGGGKGMVFLVACILERLFGKGTVDSIDDIREGASWGDIIDGVAGDGDEAVEVQVEEVQEEAQEQDELDLSDVDTGDVVEEDDGDAAPPTATTAASSSAWPAGPSVFASNGSASAFSGLGTTNAFSNIGFTNGANPAPANAFSNLGAPKSVFSTASAFANTERKSVFANIGSNNPFAAPPANGALFAQPAPATAAPTPPLFAVPPRVQNNPLIPSNTPSPLSLGSTSALPPLSAPEPPSNNIFAPTPTPAAPATPFSGFLVDKGKGRAADSPTNPFSPSQPSTTALNPKAAEFTPSAARPTVPAPLAGPSPPTKPIFGVTPIPLFNGFPTATSTPGASETAPVSKPSPKNTPPLAKIDTSPHVTGSLAPPPAVAGPSSPVTPVIPPPLGKVQPISLPSTPTVPPLMASSSSTLLAAPSPVVPKSGKANPLLGFLKDSLQTSNLGVSGGGMLSPLVIASPSIPPLRNNSLSPAKRPRITEDENESPSRLVGSIKGKGKARELQQEPSEEMLARALEFERRGTGVRECFAVWQRRTTDQAEWADAVKKSERYSQKVRREREAGFGDSVGKRPRNGDESISPLRSAKRKRQTPRRHKYESPRTDEDLAKRFEENKEEHDRRWATGSFLQIARALVKSRCRTAHSASAPFWRLWLSLNPEHDATAIWLETKFDVQGSYAAGGKWETESVFSIPAVPNPPVPEQYPGLIVFECTPLEGVSDDLERKYLVLGDCSRLRDIMEALPPKRHFIPSLLLVVWTAEGNSAPSPLPVDLQTMVEKYLSESLLVRSRVLSVKATTTDLDAKFQDALDELEMDVVGKLVQSLTLKDIFKLFEPALNSFIADWLGNCWSNEQFDWSLYCRLLDAVIFVLNKTASLALELAGATPEERVLPALRLDWSGPRDSEFVFEGVSTWLAGSHLDRFAANHVANDVQSHRDTGREFPTSAFIDHLRSLALFHMEGLVSPDRAILLCFHEGYPASVGEAHRGDRYATRGVDSSSEAEPSSFAQAKNAKPVGGERVHESFCLQETETVFWAWDLQPRYPVFEPAACQRERS</sequence>
<feature type="compositionally biased region" description="Acidic residues" evidence="1">
    <location>
        <begin position="419"/>
        <end position="448"/>
    </location>
</feature>
<dbReference type="GO" id="GO:0006406">
    <property type="term" value="P:mRNA export from nucleus"/>
    <property type="evidence" value="ECO:0007669"/>
    <property type="project" value="TreeGrafter"/>
</dbReference>
<feature type="region of interest" description="Disordered" evidence="1">
    <location>
        <begin position="419"/>
        <end position="463"/>
    </location>
</feature>
<feature type="compositionally biased region" description="Low complexity" evidence="1">
    <location>
        <begin position="577"/>
        <end position="594"/>
    </location>
</feature>
<feature type="compositionally biased region" description="Basic residues" evidence="1">
    <location>
        <begin position="945"/>
        <end position="957"/>
    </location>
</feature>
<evidence type="ECO:0000256" key="1">
    <source>
        <dbReference type="SAM" id="MobiDB-lite"/>
    </source>
</evidence>
<evidence type="ECO:0000259" key="2">
    <source>
        <dbReference type="Pfam" id="PF03399"/>
    </source>
</evidence>
<dbReference type="GO" id="GO:0070390">
    <property type="term" value="C:transcription export complex 2"/>
    <property type="evidence" value="ECO:0007669"/>
    <property type="project" value="TreeGrafter"/>
</dbReference>
<feature type="compositionally biased region" description="Basic and acidic residues" evidence="1">
    <location>
        <begin position="905"/>
        <end position="924"/>
    </location>
</feature>
<dbReference type="GO" id="GO:0005737">
    <property type="term" value="C:cytoplasm"/>
    <property type="evidence" value="ECO:0007669"/>
    <property type="project" value="TreeGrafter"/>
</dbReference>
<dbReference type="EMBL" id="JACAZE010000013">
    <property type="protein sequence ID" value="KAF7300705.1"/>
    <property type="molecule type" value="Genomic_DNA"/>
</dbReference>
<reference evidence="3" key="1">
    <citation type="submission" date="2020-05" db="EMBL/GenBank/DDBJ databases">
        <title>Mycena genomes resolve the evolution of fungal bioluminescence.</title>
        <authorList>
            <person name="Tsai I.J."/>
        </authorList>
    </citation>
    <scope>NUCLEOTIDE SEQUENCE</scope>
    <source>
        <strain evidence="3">110903Hualien_Pintung</strain>
    </source>
</reference>
<feature type="region of interest" description="Disordered" evidence="1">
    <location>
        <begin position="1345"/>
        <end position="1371"/>
    </location>
</feature>
<evidence type="ECO:0000313" key="4">
    <source>
        <dbReference type="Proteomes" id="UP000613580"/>
    </source>
</evidence>
<dbReference type="Gene3D" id="1.25.40.990">
    <property type="match status" value="1"/>
</dbReference>
<dbReference type="InterPro" id="IPR005062">
    <property type="entry name" value="SAC3/GANP/THP3_conserved"/>
</dbReference>
<feature type="region of interest" description="Disordered" evidence="1">
    <location>
        <begin position="573"/>
        <end position="741"/>
    </location>
</feature>
<feature type="compositionally biased region" description="Polar residues" evidence="1">
    <location>
        <begin position="634"/>
        <end position="649"/>
    </location>
</feature>
<feature type="compositionally biased region" description="Polar residues" evidence="1">
    <location>
        <begin position="1352"/>
        <end position="1365"/>
    </location>
</feature>
<dbReference type="InterPro" id="IPR045107">
    <property type="entry name" value="SAC3/GANP/THP3"/>
</dbReference>
<comment type="caution">
    <text evidence="3">The sequence shown here is derived from an EMBL/GenBank/DDBJ whole genome shotgun (WGS) entry which is preliminary data.</text>
</comment>
<name>A0A8H6SKX6_MYCCL</name>
<feature type="compositionally biased region" description="Pro residues" evidence="1">
    <location>
        <begin position="665"/>
        <end position="677"/>
    </location>
</feature>
<feature type="compositionally biased region" description="Basic and acidic residues" evidence="1">
    <location>
        <begin position="958"/>
        <end position="967"/>
    </location>
</feature>
<feature type="domain" description="SAC3/GANP/THP3 conserved" evidence="2">
    <location>
        <begin position="130"/>
        <end position="384"/>
    </location>
</feature>
<feature type="compositionally biased region" description="Low complexity" evidence="1">
    <location>
        <begin position="449"/>
        <end position="463"/>
    </location>
</feature>
<gene>
    <name evidence="3" type="ORF">HMN09_00956300</name>
</gene>
<dbReference type="Pfam" id="PF03399">
    <property type="entry name" value="SAC3_GANP"/>
    <property type="match status" value="1"/>
</dbReference>
<dbReference type="OrthoDB" id="264795at2759"/>
<evidence type="ECO:0000313" key="3">
    <source>
        <dbReference type="EMBL" id="KAF7300705.1"/>
    </source>
</evidence>
<accession>A0A8H6SKX6</accession>